<proteinExistence type="predicted"/>
<gene>
    <name evidence="2" type="ORF">CI610_00799</name>
</gene>
<dbReference type="Gene3D" id="3.40.630.30">
    <property type="match status" value="1"/>
</dbReference>
<comment type="caution">
    <text evidence="2">The sequence shown here is derived from an EMBL/GenBank/DDBJ whole genome shotgun (WGS) entry which is preliminary data.</text>
</comment>
<reference evidence="2" key="1">
    <citation type="journal article" date="2017" name="Appl. Environ. Microbiol.">
        <title>Molecular characterization of an Endozoicomonas-like organism causing infection in king scallop Pecten maximus L.</title>
        <authorList>
            <person name="Cano I."/>
            <person name="van Aerle R."/>
            <person name="Ross S."/>
            <person name="Verner-Jeffreys D.W."/>
            <person name="Paley R.K."/>
            <person name="Rimmer G."/>
            <person name="Ryder D."/>
            <person name="Hooper P."/>
            <person name="Stone D."/>
            <person name="Feist S.W."/>
        </authorList>
    </citation>
    <scope>NUCLEOTIDE SEQUENCE</scope>
</reference>
<sequence>MKQHQTITIWYLETTHPRELNSTVITDPSFMIIESQIKSFAFNRFLYSLVGRNWHWADKLSWTDNQWEEYVNNNLRTWVAYKNGTPAGYYELIKSSDHTIEIAYFGLTPDFIRQGFGSGLLSYAIQSAWDWNAEKIIVSTCSEDHPNALNNYRNRGMRIYRETVTERKG</sequence>
<dbReference type="AlphaFoldDB" id="A0A2H9TAK5"/>
<protein>
    <recommendedName>
        <fullName evidence="1">N-acetyltransferase domain-containing protein</fullName>
    </recommendedName>
</protein>
<dbReference type="InterPro" id="IPR016181">
    <property type="entry name" value="Acyl_CoA_acyltransferase"/>
</dbReference>
<organism evidence="2">
    <name type="scientific">invertebrate metagenome</name>
    <dbReference type="NCBI Taxonomy" id="1711999"/>
    <lineage>
        <taxon>unclassified sequences</taxon>
        <taxon>metagenomes</taxon>
        <taxon>organismal metagenomes</taxon>
    </lineage>
</organism>
<dbReference type="InterPro" id="IPR000182">
    <property type="entry name" value="GNAT_dom"/>
</dbReference>
<dbReference type="EMBL" id="NSIT01000026">
    <property type="protein sequence ID" value="PJE80227.1"/>
    <property type="molecule type" value="Genomic_DNA"/>
</dbReference>
<feature type="domain" description="N-acetyltransferase" evidence="1">
    <location>
        <begin position="31"/>
        <end position="169"/>
    </location>
</feature>
<dbReference type="CDD" id="cd04301">
    <property type="entry name" value="NAT_SF"/>
    <property type="match status" value="1"/>
</dbReference>
<evidence type="ECO:0000259" key="1">
    <source>
        <dbReference type="PROSITE" id="PS51186"/>
    </source>
</evidence>
<dbReference type="GO" id="GO:0016747">
    <property type="term" value="F:acyltransferase activity, transferring groups other than amino-acyl groups"/>
    <property type="evidence" value="ECO:0007669"/>
    <property type="project" value="InterPro"/>
</dbReference>
<dbReference type="Pfam" id="PF00583">
    <property type="entry name" value="Acetyltransf_1"/>
    <property type="match status" value="1"/>
</dbReference>
<evidence type="ECO:0000313" key="2">
    <source>
        <dbReference type="EMBL" id="PJE80227.1"/>
    </source>
</evidence>
<dbReference type="PROSITE" id="PS51186">
    <property type="entry name" value="GNAT"/>
    <property type="match status" value="1"/>
</dbReference>
<name>A0A2H9TAK5_9ZZZZ</name>
<dbReference type="SUPFAM" id="SSF55729">
    <property type="entry name" value="Acyl-CoA N-acyltransferases (Nat)"/>
    <property type="match status" value="1"/>
</dbReference>
<accession>A0A2H9TAK5</accession>